<dbReference type="Proteomes" id="UP001597541">
    <property type="component" value="Unassembled WGS sequence"/>
</dbReference>
<reference evidence="9" key="1">
    <citation type="journal article" date="2019" name="Int. J. Syst. Evol. Microbiol.">
        <title>The Global Catalogue of Microorganisms (GCM) 10K type strain sequencing project: providing services to taxonomists for standard genome sequencing and annotation.</title>
        <authorList>
            <consortium name="The Broad Institute Genomics Platform"/>
            <consortium name="The Broad Institute Genome Sequencing Center for Infectious Disease"/>
            <person name="Wu L."/>
            <person name="Ma J."/>
        </authorList>
    </citation>
    <scope>NUCLEOTIDE SEQUENCE [LARGE SCALE GENOMIC DNA]</scope>
    <source>
        <strain evidence="9">KCTC 3950</strain>
    </source>
</reference>
<feature type="transmembrane region" description="Helical" evidence="6">
    <location>
        <begin position="12"/>
        <end position="31"/>
    </location>
</feature>
<evidence type="ECO:0000256" key="6">
    <source>
        <dbReference type="SAM" id="Phobius"/>
    </source>
</evidence>
<protein>
    <submittedName>
        <fullName evidence="8">DMT family transporter</fullName>
    </submittedName>
</protein>
<keyword evidence="4 6" id="KW-1133">Transmembrane helix</keyword>
<evidence type="ECO:0000256" key="1">
    <source>
        <dbReference type="ARBA" id="ARBA00004127"/>
    </source>
</evidence>
<dbReference type="InterPro" id="IPR050638">
    <property type="entry name" value="AA-Vitamin_Transporters"/>
</dbReference>
<sequence>MNKPKASWLPHLGFIAVYVLWGVNLTSMKIGGREWDPILFNGLRYACIVPILWAYTVVYQRSKKQSFRMAPKDLLWIILLSLASTVGMEVVLSYALQYSSTSNGAVLGRGFMPIVTAIIALILMEIRLTWRMAAGIPLAFVGVVIIVSGKGLHFGADTLRGDVLLLMRSFIGAFYLIYMNRLVAKYPLPLLITLEMTFGALWLLPYVLFNINGAYLGSISPAGWWSLAYTSILATLAAFTLHNWSLGKLGPFKSSVYGYLLPVTAAVAGVLILKEQITLAEYLGGAAVLIAMYLVQADRMQQAKRMTAPRPEEGV</sequence>
<feature type="domain" description="EamA" evidence="7">
    <location>
        <begin position="12"/>
        <end position="147"/>
    </location>
</feature>
<evidence type="ECO:0000256" key="2">
    <source>
        <dbReference type="ARBA" id="ARBA00007362"/>
    </source>
</evidence>
<dbReference type="RefSeq" id="WP_377603773.1">
    <property type="nucleotide sequence ID" value="NZ_JBHUME010000008.1"/>
</dbReference>
<keyword evidence="3 6" id="KW-0812">Transmembrane</keyword>
<evidence type="ECO:0000313" key="8">
    <source>
        <dbReference type="EMBL" id="MFD2613727.1"/>
    </source>
</evidence>
<name>A0ABW5PED7_9BACL</name>
<gene>
    <name evidence="8" type="ORF">ACFSUF_14945</name>
</gene>
<dbReference type="Pfam" id="PF00892">
    <property type="entry name" value="EamA"/>
    <property type="match status" value="2"/>
</dbReference>
<evidence type="ECO:0000256" key="5">
    <source>
        <dbReference type="ARBA" id="ARBA00023136"/>
    </source>
</evidence>
<dbReference type="EMBL" id="JBHUME010000008">
    <property type="protein sequence ID" value="MFD2613727.1"/>
    <property type="molecule type" value="Genomic_DNA"/>
</dbReference>
<evidence type="ECO:0000256" key="4">
    <source>
        <dbReference type="ARBA" id="ARBA00022989"/>
    </source>
</evidence>
<keyword evidence="5 6" id="KW-0472">Membrane</keyword>
<accession>A0ABW5PED7</accession>
<dbReference type="PANTHER" id="PTHR32322:SF2">
    <property type="entry name" value="EAMA DOMAIN-CONTAINING PROTEIN"/>
    <property type="match status" value="1"/>
</dbReference>
<evidence type="ECO:0000256" key="3">
    <source>
        <dbReference type="ARBA" id="ARBA00022692"/>
    </source>
</evidence>
<feature type="transmembrane region" description="Helical" evidence="6">
    <location>
        <begin position="190"/>
        <end position="211"/>
    </location>
</feature>
<comment type="subcellular location">
    <subcellularLocation>
        <location evidence="1">Endomembrane system</location>
        <topology evidence="1">Multi-pass membrane protein</topology>
    </subcellularLocation>
</comment>
<feature type="transmembrane region" description="Helical" evidence="6">
    <location>
        <begin position="256"/>
        <end position="273"/>
    </location>
</feature>
<evidence type="ECO:0000313" key="9">
    <source>
        <dbReference type="Proteomes" id="UP001597541"/>
    </source>
</evidence>
<dbReference type="InterPro" id="IPR037185">
    <property type="entry name" value="EmrE-like"/>
</dbReference>
<evidence type="ECO:0000259" key="7">
    <source>
        <dbReference type="Pfam" id="PF00892"/>
    </source>
</evidence>
<dbReference type="SUPFAM" id="SSF103481">
    <property type="entry name" value="Multidrug resistance efflux transporter EmrE"/>
    <property type="match status" value="2"/>
</dbReference>
<feature type="transmembrane region" description="Helical" evidence="6">
    <location>
        <begin position="43"/>
        <end position="62"/>
    </location>
</feature>
<dbReference type="PANTHER" id="PTHR32322">
    <property type="entry name" value="INNER MEMBRANE TRANSPORTER"/>
    <property type="match status" value="1"/>
</dbReference>
<feature type="transmembrane region" description="Helical" evidence="6">
    <location>
        <begin position="159"/>
        <end position="178"/>
    </location>
</feature>
<comment type="caution">
    <text evidence="8">The sequence shown here is derived from an EMBL/GenBank/DDBJ whole genome shotgun (WGS) entry which is preliminary data.</text>
</comment>
<feature type="transmembrane region" description="Helical" evidence="6">
    <location>
        <begin position="279"/>
        <end position="296"/>
    </location>
</feature>
<proteinExistence type="inferred from homology"/>
<comment type="similarity">
    <text evidence="2">Belongs to the EamA transporter family.</text>
</comment>
<keyword evidence="9" id="KW-1185">Reference proteome</keyword>
<feature type="transmembrane region" description="Helical" evidence="6">
    <location>
        <begin position="106"/>
        <end position="123"/>
    </location>
</feature>
<feature type="transmembrane region" description="Helical" evidence="6">
    <location>
        <begin position="130"/>
        <end position="147"/>
    </location>
</feature>
<feature type="transmembrane region" description="Helical" evidence="6">
    <location>
        <begin position="223"/>
        <end position="244"/>
    </location>
</feature>
<organism evidence="8 9">
    <name type="scientific">Paenibacillus gansuensis</name>
    <dbReference type="NCBI Taxonomy" id="306542"/>
    <lineage>
        <taxon>Bacteria</taxon>
        <taxon>Bacillati</taxon>
        <taxon>Bacillota</taxon>
        <taxon>Bacilli</taxon>
        <taxon>Bacillales</taxon>
        <taxon>Paenibacillaceae</taxon>
        <taxon>Paenibacillus</taxon>
    </lineage>
</organism>
<feature type="transmembrane region" description="Helical" evidence="6">
    <location>
        <begin position="74"/>
        <end position="94"/>
    </location>
</feature>
<feature type="domain" description="EamA" evidence="7">
    <location>
        <begin position="160"/>
        <end position="295"/>
    </location>
</feature>
<dbReference type="InterPro" id="IPR000620">
    <property type="entry name" value="EamA_dom"/>
</dbReference>